<proteinExistence type="predicted"/>
<comment type="caution">
    <text evidence="1">The sequence shown here is derived from an EMBL/GenBank/DDBJ whole genome shotgun (WGS) entry which is preliminary data.</text>
</comment>
<keyword evidence="2" id="KW-1185">Reference proteome</keyword>
<dbReference type="KEGG" id="pchm:VFPPC_17808"/>
<dbReference type="RefSeq" id="XP_022285457.1">
    <property type="nucleotide sequence ID" value="XM_022429489.1"/>
</dbReference>
<protein>
    <submittedName>
        <fullName evidence="1">Uncharacterized protein</fullName>
    </submittedName>
</protein>
<reference evidence="1 2" key="1">
    <citation type="journal article" date="2016" name="PLoS Pathog.">
        <title>Biosynthesis of antibiotic leucinostatins in bio-control fungus Purpureocillium lilacinum and their inhibition on phytophthora revealed by genome mining.</title>
        <authorList>
            <person name="Wang G."/>
            <person name="Liu Z."/>
            <person name="Lin R."/>
            <person name="Li E."/>
            <person name="Mao Z."/>
            <person name="Ling J."/>
            <person name="Yang Y."/>
            <person name="Yin W.B."/>
            <person name="Xie B."/>
        </authorList>
    </citation>
    <scope>NUCLEOTIDE SEQUENCE [LARGE SCALE GENOMIC DNA]</scope>
    <source>
        <strain evidence="1">170</strain>
    </source>
</reference>
<sequence>MLKSTDLDTALYLVYGACALAYTPHGKSMNNLQGQANVDCTRRVRRDVMLNHQTGWIAYSGQLHRHQWRQVGMNGNGPVPRQSGSSDDAVLASDVVRALLFRRGEQTHREKKDRVRFVVSIIVR</sequence>
<accession>A0A219AQX2</accession>
<evidence type="ECO:0000313" key="1">
    <source>
        <dbReference type="EMBL" id="OWT42999.1"/>
    </source>
</evidence>
<name>A0A219AQX2_METCM</name>
<organism evidence="1 2">
    <name type="scientific">Pochonia chlamydosporia 170</name>
    <dbReference type="NCBI Taxonomy" id="1380566"/>
    <lineage>
        <taxon>Eukaryota</taxon>
        <taxon>Fungi</taxon>
        <taxon>Dikarya</taxon>
        <taxon>Ascomycota</taxon>
        <taxon>Pezizomycotina</taxon>
        <taxon>Sordariomycetes</taxon>
        <taxon>Hypocreomycetidae</taxon>
        <taxon>Hypocreales</taxon>
        <taxon>Clavicipitaceae</taxon>
        <taxon>Pochonia</taxon>
    </lineage>
</organism>
<evidence type="ECO:0000313" key="2">
    <source>
        <dbReference type="Proteomes" id="UP000078397"/>
    </source>
</evidence>
<gene>
    <name evidence="1" type="ORF">VFPPC_17808</name>
</gene>
<dbReference type="EMBL" id="LSBJ02000004">
    <property type="protein sequence ID" value="OWT42999.1"/>
    <property type="molecule type" value="Genomic_DNA"/>
</dbReference>
<dbReference type="Proteomes" id="UP000078397">
    <property type="component" value="Unassembled WGS sequence"/>
</dbReference>
<dbReference type="GeneID" id="33936719"/>
<dbReference type="AlphaFoldDB" id="A0A219AQX2"/>